<protein>
    <submittedName>
        <fullName evidence="2">Unnamed protein product</fullName>
    </submittedName>
</protein>
<evidence type="ECO:0000313" key="3">
    <source>
        <dbReference type="Proteomes" id="UP001165121"/>
    </source>
</evidence>
<organism evidence="2 3">
    <name type="scientific">Phytophthora fragariaefolia</name>
    <dbReference type="NCBI Taxonomy" id="1490495"/>
    <lineage>
        <taxon>Eukaryota</taxon>
        <taxon>Sar</taxon>
        <taxon>Stramenopiles</taxon>
        <taxon>Oomycota</taxon>
        <taxon>Peronosporomycetes</taxon>
        <taxon>Peronosporales</taxon>
        <taxon>Peronosporaceae</taxon>
        <taxon>Phytophthora</taxon>
    </lineage>
</organism>
<feature type="region of interest" description="Disordered" evidence="1">
    <location>
        <begin position="124"/>
        <end position="148"/>
    </location>
</feature>
<gene>
    <name evidence="2" type="ORF">Pfra01_001158500</name>
</gene>
<keyword evidence="3" id="KW-1185">Reference proteome</keyword>
<feature type="compositionally biased region" description="Basic and acidic residues" evidence="1">
    <location>
        <begin position="39"/>
        <end position="66"/>
    </location>
</feature>
<feature type="region of interest" description="Disordered" evidence="1">
    <location>
        <begin position="1"/>
        <end position="68"/>
    </location>
</feature>
<feature type="compositionally biased region" description="Polar residues" evidence="1">
    <location>
        <begin position="1"/>
        <end position="18"/>
    </location>
</feature>
<dbReference type="Proteomes" id="UP001165121">
    <property type="component" value="Unassembled WGS sequence"/>
</dbReference>
<accession>A0A9W7CUL7</accession>
<proteinExistence type="predicted"/>
<sequence>MGSQASPRPKSKTNSLKVTSDAAHNVRPVRANPKSAARRVHEQANRIGEAHDAAQRVDSSRTRIDGTEQTIPVGCRHVMCQGPRGRGLLRHLRMVTKPTMNAVRVTWIWPKKCDGTSRPVPVMEKNKMDHEHSDTDWPDFETRFRQQP</sequence>
<dbReference type="EMBL" id="BSXT01001144">
    <property type="protein sequence ID" value="GMF39231.1"/>
    <property type="molecule type" value="Genomic_DNA"/>
</dbReference>
<evidence type="ECO:0000256" key="1">
    <source>
        <dbReference type="SAM" id="MobiDB-lite"/>
    </source>
</evidence>
<comment type="caution">
    <text evidence="2">The sequence shown here is derived from an EMBL/GenBank/DDBJ whole genome shotgun (WGS) entry which is preliminary data.</text>
</comment>
<dbReference type="AlphaFoldDB" id="A0A9W7CUL7"/>
<name>A0A9W7CUL7_9STRA</name>
<reference evidence="2" key="1">
    <citation type="submission" date="2023-04" db="EMBL/GenBank/DDBJ databases">
        <title>Phytophthora fragariaefolia NBRC 109709.</title>
        <authorList>
            <person name="Ichikawa N."/>
            <person name="Sato H."/>
            <person name="Tonouchi N."/>
        </authorList>
    </citation>
    <scope>NUCLEOTIDE SEQUENCE</scope>
    <source>
        <strain evidence="2">NBRC 109709</strain>
    </source>
</reference>
<evidence type="ECO:0000313" key="2">
    <source>
        <dbReference type="EMBL" id="GMF39231.1"/>
    </source>
</evidence>